<name>A0A2J8QJE6_PANTR</name>
<proteinExistence type="predicted"/>
<accession>A0A2J8QJE6</accession>
<dbReference type="EMBL" id="NBAG03000035">
    <property type="protein sequence ID" value="PNI96400.1"/>
    <property type="molecule type" value="Genomic_DNA"/>
</dbReference>
<organism evidence="1">
    <name type="scientific">Pan troglodytes</name>
    <name type="common">Chimpanzee</name>
    <dbReference type="NCBI Taxonomy" id="9598"/>
    <lineage>
        <taxon>Eukaryota</taxon>
        <taxon>Metazoa</taxon>
        <taxon>Chordata</taxon>
        <taxon>Craniata</taxon>
        <taxon>Vertebrata</taxon>
        <taxon>Euteleostomi</taxon>
        <taxon>Mammalia</taxon>
        <taxon>Eutheria</taxon>
        <taxon>Euarchontoglires</taxon>
        <taxon>Primates</taxon>
        <taxon>Haplorrhini</taxon>
        <taxon>Catarrhini</taxon>
        <taxon>Hominidae</taxon>
        <taxon>Pan</taxon>
    </lineage>
</organism>
<gene>
    <name evidence="1" type="ORF">CK820_G0029959</name>
</gene>
<dbReference type="AlphaFoldDB" id="A0A2J8QJE6"/>
<evidence type="ECO:0000313" key="1">
    <source>
        <dbReference type="EMBL" id="PNI96400.1"/>
    </source>
</evidence>
<dbReference type="STRING" id="9598.ENSPTRP00000089053"/>
<comment type="caution">
    <text evidence="1">The sequence shown here is derived from an EMBL/GenBank/DDBJ whole genome shotgun (WGS) entry which is preliminary data.</text>
</comment>
<sequence length="97" mass="11257">MCQLFTTELGWAGIRWETEAHHDQKLFPYGEHLEMAMLNHTVGLTHDSNGIVRIRSLSWEEFLYGKADKTFIGLECLENVKFQIRNHKLPSNKTSPI</sequence>
<protein>
    <submittedName>
        <fullName evidence="1">Uncharacterized protein</fullName>
    </submittedName>
</protein>
<reference evidence="1" key="1">
    <citation type="submission" date="2017-12" db="EMBL/GenBank/DDBJ databases">
        <title>High-resolution comparative analysis of great ape genomes.</title>
        <authorList>
            <person name="Pollen A."/>
            <person name="Hastie A."/>
            <person name="Hormozdiari F."/>
            <person name="Dougherty M."/>
            <person name="Liu R."/>
            <person name="Chaisson M."/>
            <person name="Hoppe E."/>
            <person name="Hill C."/>
            <person name="Pang A."/>
            <person name="Hillier L."/>
            <person name="Baker C."/>
            <person name="Armstrong J."/>
            <person name="Shendure J."/>
            <person name="Paten B."/>
            <person name="Wilson R."/>
            <person name="Chao H."/>
            <person name="Schneider V."/>
            <person name="Ventura M."/>
            <person name="Kronenberg Z."/>
            <person name="Murali S."/>
            <person name="Gordon D."/>
            <person name="Cantsilieris S."/>
            <person name="Munson K."/>
            <person name="Nelson B."/>
            <person name="Raja A."/>
            <person name="Underwood J."/>
            <person name="Diekhans M."/>
            <person name="Fiddes I."/>
            <person name="Haussler D."/>
            <person name="Eichler E."/>
        </authorList>
    </citation>
    <scope>NUCLEOTIDE SEQUENCE [LARGE SCALE GENOMIC DNA]</scope>
    <source>
        <strain evidence="1">Yerkes chimp pedigree #C0471</strain>
    </source>
</reference>